<dbReference type="AlphaFoldDB" id="A0A2T3FP48"/>
<dbReference type="Gene3D" id="3.90.1750.20">
    <property type="entry name" value="Putative Large Serine Recombinase, Chain B, Domain 2"/>
    <property type="match status" value="1"/>
</dbReference>
<dbReference type="GO" id="GO:0000150">
    <property type="term" value="F:DNA strand exchange activity"/>
    <property type="evidence" value="ECO:0007669"/>
    <property type="project" value="InterPro"/>
</dbReference>
<organism evidence="2 3">
    <name type="scientific">Clostridium fessum</name>
    <dbReference type="NCBI Taxonomy" id="2126740"/>
    <lineage>
        <taxon>Bacteria</taxon>
        <taxon>Bacillati</taxon>
        <taxon>Bacillota</taxon>
        <taxon>Clostridia</taxon>
        <taxon>Eubacteriales</taxon>
        <taxon>Clostridiaceae</taxon>
        <taxon>Clostridium</taxon>
    </lineage>
</organism>
<name>A0A2T3FP48_9CLOT</name>
<comment type="caution">
    <text evidence="2">The sequence shown here is derived from an EMBL/GenBank/DDBJ whole genome shotgun (WGS) entry which is preliminary data.</text>
</comment>
<evidence type="ECO:0000313" key="3">
    <source>
        <dbReference type="Proteomes" id="UP000241048"/>
    </source>
</evidence>
<dbReference type="RefSeq" id="WP_107001223.1">
    <property type="nucleotide sequence ID" value="NZ_PYLO01000003.1"/>
</dbReference>
<dbReference type="InterPro" id="IPR038109">
    <property type="entry name" value="DNA_bind_recomb_sf"/>
</dbReference>
<keyword evidence="3" id="KW-1185">Reference proteome</keyword>
<evidence type="ECO:0000259" key="1">
    <source>
        <dbReference type="PROSITE" id="PS51737"/>
    </source>
</evidence>
<dbReference type="PROSITE" id="PS51737">
    <property type="entry name" value="RECOMBINASE_DNA_BIND"/>
    <property type="match status" value="1"/>
</dbReference>
<gene>
    <name evidence="2" type="ORF">C7U56_10875</name>
</gene>
<dbReference type="EMBL" id="PYLO01000003">
    <property type="protein sequence ID" value="PST37032.1"/>
    <property type="molecule type" value="Genomic_DNA"/>
</dbReference>
<dbReference type="GO" id="GO:0003677">
    <property type="term" value="F:DNA binding"/>
    <property type="evidence" value="ECO:0007669"/>
    <property type="project" value="InterPro"/>
</dbReference>
<sequence>MGHTPFGYRIENGKAVIDEAAASQVRNLYKNYLRGLSLTNAAKEAGLALLHAGAKRMMLNRHYLGDDFYPAIIDPASFDAVSAELTKRSTKLGRNDRCIAPIIKRPPTAFRLGDITENYENPVRQAEYLYSLIESEVK</sequence>
<dbReference type="InterPro" id="IPR011109">
    <property type="entry name" value="DNA_bind_recombinase_dom"/>
</dbReference>
<dbReference type="Proteomes" id="UP000241048">
    <property type="component" value="Unassembled WGS sequence"/>
</dbReference>
<protein>
    <submittedName>
        <fullName evidence="2">Integrase</fullName>
    </submittedName>
</protein>
<accession>A0A2T3FP48</accession>
<feature type="domain" description="Recombinase" evidence="1">
    <location>
        <begin position="5"/>
        <end position="91"/>
    </location>
</feature>
<reference evidence="2 3" key="1">
    <citation type="submission" date="2018-03" db="EMBL/GenBank/DDBJ databases">
        <title>Lachnoclostridium SNUG30386 gen.nov., sp.nov., isolated from human faeces.</title>
        <authorList>
            <person name="Seo B."/>
            <person name="Jeon K."/>
            <person name="Ko G."/>
        </authorList>
    </citation>
    <scope>NUCLEOTIDE SEQUENCE [LARGE SCALE GENOMIC DNA]</scope>
    <source>
        <strain evidence="2 3">SNUG30386</strain>
    </source>
</reference>
<proteinExistence type="predicted"/>
<evidence type="ECO:0000313" key="2">
    <source>
        <dbReference type="EMBL" id="PST37032.1"/>
    </source>
</evidence>